<dbReference type="InterPro" id="IPR036388">
    <property type="entry name" value="WH-like_DNA-bd_sf"/>
</dbReference>
<name>A0A4R3KR61_9SPHI</name>
<dbReference type="RefSeq" id="WP_132129210.1">
    <property type="nucleotide sequence ID" value="NZ_CP042432.1"/>
</dbReference>
<dbReference type="SMART" id="SM00347">
    <property type="entry name" value="HTH_MARR"/>
    <property type="match status" value="1"/>
</dbReference>
<sequence length="161" mass="18459">MNVIDEAGVLAISTRLQRLSDLIRKDGLQIYKAHGINFEPKWFPVIYALHKKPVLSVVEIAAEIGYTHPSTISLLKELEKQKLIRSKRDKTDERKRLIQLTKKGKDLVGQMKPVWQLIVAAVTDLINTENNLMEAVSEVEDQLKKKSFTERALSLMEHQQE</sequence>
<dbReference type="InterPro" id="IPR039422">
    <property type="entry name" value="MarR/SlyA-like"/>
</dbReference>
<evidence type="ECO:0000259" key="1">
    <source>
        <dbReference type="PROSITE" id="PS50995"/>
    </source>
</evidence>
<dbReference type="Gene3D" id="1.10.10.10">
    <property type="entry name" value="Winged helix-like DNA-binding domain superfamily/Winged helix DNA-binding domain"/>
    <property type="match status" value="1"/>
</dbReference>
<accession>A0A4R3KR61</accession>
<organism evidence="2 3">
    <name type="scientific">Anseongella ginsenosidimutans</name>
    <dbReference type="NCBI Taxonomy" id="496056"/>
    <lineage>
        <taxon>Bacteria</taxon>
        <taxon>Pseudomonadati</taxon>
        <taxon>Bacteroidota</taxon>
        <taxon>Sphingobacteriia</taxon>
        <taxon>Sphingobacteriales</taxon>
        <taxon>Sphingobacteriaceae</taxon>
        <taxon>Anseongella</taxon>
    </lineage>
</organism>
<comment type="caution">
    <text evidence="2">The sequence shown here is derived from an EMBL/GenBank/DDBJ whole genome shotgun (WGS) entry which is preliminary data.</text>
</comment>
<evidence type="ECO:0000313" key="2">
    <source>
        <dbReference type="EMBL" id="TCS87410.1"/>
    </source>
</evidence>
<dbReference type="GO" id="GO:0006950">
    <property type="term" value="P:response to stress"/>
    <property type="evidence" value="ECO:0007669"/>
    <property type="project" value="TreeGrafter"/>
</dbReference>
<reference evidence="2 3" key="1">
    <citation type="submission" date="2019-03" db="EMBL/GenBank/DDBJ databases">
        <title>Genomic Encyclopedia of Type Strains, Phase IV (KMG-IV): sequencing the most valuable type-strain genomes for metagenomic binning, comparative biology and taxonomic classification.</title>
        <authorList>
            <person name="Goeker M."/>
        </authorList>
    </citation>
    <scope>NUCLEOTIDE SEQUENCE [LARGE SCALE GENOMIC DNA]</scope>
    <source>
        <strain evidence="2 3">DSM 21100</strain>
    </source>
</reference>
<dbReference type="InterPro" id="IPR000835">
    <property type="entry name" value="HTH_MarR-typ"/>
</dbReference>
<dbReference type="Proteomes" id="UP000295807">
    <property type="component" value="Unassembled WGS sequence"/>
</dbReference>
<dbReference type="InterPro" id="IPR036390">
    <property type="entry name" value="WH_DNA-bd_sf"/>
</dbReference>
<dbReference type="AlphaFoldDB" id="A0A4R3KR61"/>
<dbReference type="OrthoDB" id="759747at2"/>
<protein>
    <submittedName>
        <fullName evidence="2">MarR family protein</fullName>
    </submittedName>
</protein>
<dbReference type="PANTHER" id="PTHR33164:SF43">
    <property type="entry name" value="HTH-TYPE TRANSCRIPTIONAL REPRESSOR YETL"/>
    <property type="match status" value="1"/>
</dbReference>
<dbReference type="PROSITE" id="PS50995">
    <property type="entry name" value="HTH_MARR_2"/>
    <property type="match status" value="1"/>
</dbReference>
<dbReference type="GO" id="GO:0003700">
    <property type="term" value="F:DNA-binding transcription factor activity"/>
    <property type="evidence" value="ECO:0007669"/>
    <property type="project" value="InterPro"/>
</dbReference>
<dbReference type="PANTHER" id="PTHR33164">
    <property type="entry name" value="TRANSCRIPTIONAL REGULATOR, MARR FAMILY"/>
    <property type="match status" value="1"/>
</dbReference>
<feature type="domain" description="HTH marR-type" evidence="1">
    <location>
        <begin position="9"/>
        <end position="145"/>
    </location>
</feature>
<dbReference type="SUPFAM" id="SSF46785">
    <property type="entry name" value="Winged helix' DNA-binding domain"/>
    <property type="match status" value="1"/>
</dbReference>
<keyword evidence="3" id="KW-1185">Reference proteome</keyword>
<dbReference type="EMBL" id="SMAD01000005">
    <property type="protein sequence ID" value="TCS87410.1"/>
    <property type="molecule type" value="Genomic_DNA"/>
</dbReference>
<evidence type="ECO:0000313" key="3">
    <source>
        <dbReference type="Proteomes" id="UP000295807"/>
    </source>
</evidence>
<gene>
    <name evidence="2" type="ORF">EDD80_105225</name>
</gene>
<dbReference type="Pfam" id="PF12802">
    <property type="entry name" value="MarR_2"/>
    <property type="match status" value="1"/>
</dbReference>
<proteinExistence type="predicted"/>